<dbReference type="Proteomes" id="UP000280598">
    <property type="component" value="Unassembled WGS sequence"/>
</dbReference>
<evidence type="ECO:0000313" key="2">
    <source>
        <dbReference type="Proteomes" id="UP000280598"/>
    </source>
</evidence>
<protein>
    <submittedName>
        <fullName evidence="1">Uncharacterized protein</fullName>
    </submittedName>
</protein>
<proteinExistence type="predicted"/>
<evidence type="ECO:0000313" key="1">
    <source>
        <dbReference type="EMBL" id="RMZ11006.1"/>
    </source>
</evidence>
<organism evidence="1 2">
    <name type="scientific">Hortaea werneckii</name>
    <name type="common">Black yeast</name>
    <name type="synonym">Cladosporium werneckii</name>
    <dbReference type="NCBI Taxonomy" id="91943"/>
    <lineage>
        <taxon>Eukaryota</taxon>
        <taxon>Fungi</taxon>
        <taxon>Dikarya</taxon>
        <taxon>Ascomycota</taxon>
        <taxon>Pezizomycotina</taxon>
        <taxon>Dothideomycetes</taxon>
        <taxon>Dothideomycetidae</taxon>
        <taxon>Mycosphaerellales</taxon>
        <taxon>Teratosphaeriaceae</taxon>
        <taxon>Hortaea</taxon>
    </lineage>
</organism>
<dbReference type="VEuPathDB" id="FungiDB:BTJ68_12389"/>
<reference evidence="1 2" key="1">
    <citation type="journal article" date="2018" name="BMC Genomics">
        <title>Genomic evidence for intraspecific hybridization in a clonal and extremely halotolerant yeast.</title>
        <authorList>
            <person name="Gostincar C."/>
            <person name="Stajich J.E."/>
            <person name="Zupancic J."/>
            <person name="Zalar P."/>
            <person name="Gunde-Cimerman N."/>
        </authorList>
    </citation>
    <scope>NUCLEOTIDE SEQUENCE [LARGE SCALE GENOMIC DNA]</scope>
    <source>
        <strain evidence="1 2">EXF-562</strain>
    </source>
</reference>
<dbReference type="AlphaFoldDB" id="A0A3M7HCZ5"/>
<gene>
    <name evidence="1" type="ORF">D0860_03596</name>
</gene>
<sequence>MDPKTMPKNNAPRLWGVVYDVGLNYTGTGYSVHPFNLALVKHDMHVIATVLHATAIRIEGKEISRLVLAAQAAHEVGLAVYFNPWKMNATAEETKEYLLEAAKAAEQLRSVDGADMIFLVGCECTIFSKGCFPGDDFAERVTWFGTQLSLASESTLTNPPQAILDRSSNLNELLRLLVGATKKHFRGPISYSAGSWEKVDWSLFDIVGIDHYRRGESAED</sequence>
<dbReference type="EMBL" id="QWIS01000057">
    <property type="protein sequence ID" value="RMZ11006.1"/>
    <property type="molecule type" value="Genomic_DNA"/>
</dbReference>
<dbReference type="Gene3D" id="3.20.20.80">
    <property type="entry name" value="Glycosidases"/>
    <property type="match status" value="1"/>
</dbReference>
<name>A0A3M7HCZ5_HORWE</name>
<accession>A0A3M7HCZ5</accession>
<comment type="caution">
    <text evidence="1">The sequence shown here is derived from an EMBL/GenBank/DDBJ whole genome shotgun (WGS) entry which is preliminary data.</text>
</comment>